<name>A0AAU0UKY8_9FIRM</name>
<dbReference type="AlphaFoldDB" id="A0AAU0UKY8"/>
<dbReference type="SUPFAM" id="SSF52833">
    <property type="entry name" value="Thioredoxin-like"/>
    <property type="match status" value="1"/>
</dbReference>
<evidence type="ECO:0000313" key="2">
    <source>
        <dbReference type="EMBL" id="WRO21761.1"/>
    </source>
</evidence>
<dbReference type="EMBL" id="CP121694">
    <property type="protein sequence ID" value="WRO21761.1"/>
    <property type="molecule type" value="Genomic_DNA"/>
</dbReference>
<dbReference type="InterPro" id="IPR012336">
    <property type="entry name" value="Thioredoxin-like_fold"/>
</dbReference>
<feature type="domain" description="Thioredoxin" evidence="1">
    <location>
        <begin position="17"/>
        <end position="142"/>
    </location>
</feature>
<evidence type="ECO:0000259" key="1">
    <source>
        <dbReference type="PROSITE" id="PS51352"/>
    </source>
</evidence>
<dbReference type="RefSeq" id="WP_366924589.1">
    <property type="nucleotide sequence ID" value="NZ_CP121694.1"/>
</dbReference>
<accession>A0AAU0UKY8</accession>
<proteinExistence type="predicted"/>
<evidence type="ECO:0000313" key="3">
    <source>
        <dbReference type="Proteomes" id="UP001329915"/>
    </source>
</evidence>
<dbReference type="Proteomes" id="UP001329915">
    <property type="component" value="Chromosome"/>
</dbReference>
<dbReference type="Pfam" id="PF13098">
    <property type="entry name" value="Thioredoxin_2"/>
    <property type="match status" value="1"/>
</dbReference>
<dbReference type="Gene3D" id="3.40.30.10">
    <property type="entry name" value="Glutaredoxin"/>
    <property type="match status" value="1"/>
</dbReference>
<dbReference type="InterPro" id="IPR036249">
    <property type="entry name" value="Thioredoxin-like_sf"/>
</dbReference>
<dbReference type="KEGG" id="dbc:MFMK1_001579"/>
<dbReference type="PROSITE" id="PS51352">
    <property type="entry name" value="THIOREDOXIN_2"/>
    <property type="match status" value="1"/>
</dbReference>
<dbReference type="CDD" id="cd02947">
    <property type="entry name" value="TRX_family"/>
    <property type="match status" value="1"/>
</dbReference>
<sequence length="145" mass="16126">MAVNKKALIPTVILGLFLLGAIVKLNTIEPVDFTLEASPVYQTLQQAQAEGKPVWLLFHSNTCQSCVEMMEIYNQLKPQYEGKVVFVDALVSDARNNELNKTYGIQYIPTTVLIDGGGKEVTKEVGVITPEKMARFLIDIYEGDM</sequence>
<gene>
    <name evidence="2" type="ORF">MFMK1_001579</name>
</gene>
<organism evidence="2 3">
    <name type="scientific">Metallumcola ferriviriculae</name>
    <dbReference type="NCBI Taxonomy" id="3039180"/>
    <lineage>
        <taxon>Bacteria</taxon>
        <taxon>Bacillati</taxon>
        <taxon>Bacillota</taxon>
        <taxon>Clostridia</taxon>
        <taxon>Neomoorellales</taxon>
        <taxon>Desulfitibacteraceae</taxon>
        <taxon>Metallumcola</taxon>
    </lineage>
</organism>
<protein>
    <submittedName>
        <fullName evidence="2">Thioredoxin family protein</fullName>
    </submittedName>
</protein>
<keyword evidence="3" id="KW-1185">Reference proteome</keyword>
<dbReference type="InterPro" id="IPR013766">
    <property type="entry name" value="Thioredoxin_domain"/>
</dbReference>
<reference evidence="2 3" key="1">
    <citation type="submission" date="2023-04" db="EMBL/GenBank/DDBJ databases">
        <authorList>
            <person name="Hsu D."/>
        </authorList>
    </citation>
    <scope>NUCLEOTIDE SEQUENCE [LARGE SCALE GENOMIC DNA]</scope>
    <source>
        <strain evidence="2 3">MK1</strain>
    </source>
</reference>